<evidence type="ECO:0000259" key="1">
    <source>
        <dbReference type="Pfam" id="PF08279"/>
    </source>
</evidence>
<organism evidence="2 3">
    <name type="scientific">Candidatus Thermofonsia Clade 3 bacterium</name>
    <dbReference type="NCBI Taxonomy" id="2364212"/>
    <lineage>
        <taxon>Bacteria</taxon>
        <taxon>Bacillati</taxon>
        <taxon>Chloroflexota</taxon>
        <taxon>Candidatus Thermofontia</taxon>
        <taxon>Candidatus Thermofonsia Clade 3</taxon>
    </lineage>
</organism>
<dbReference type="Gene3D" id="1.10.10.10">
    <property type="entry name" value="Winged helix-like DNA-binding domain superfamily/Winged helix DNA-binding domain"/>
    <property type="match status" value="1"/>
</dbReference>
<dbReference type="Pfam" id="PF08279">
    <property type="entry name" value="HTH_11"/>
    <property type="match status" value="1"/>
</dbReference>
<dbReference type="Proteomes" id="UP000230790">
    <property type="component" value="Unassembled WGS sequence"/>
</dbReference>
<name>A0A2M8QFJ3_9CHLR</name>
<reference evidence="2 3" key="1">
    <citation type="submission" date="2017-11" db="EMBL/GenBank/DDBJ databases">
        <title>Evolution of Phototrophy in the Chloroflexi Phylum Driven by Horizontal Gene Transfer.</title>
        <authorList>
            <person name="Ward L.M."/>
            <person name="Hemp J."/>
            <person name="Shih P.M."/>
            <person name="Mcglynn S.E."/>
            <person name="Fischer W."/>
        </authorList>
    </citation>
    <scope>NUCLEOTIDE SEQUENCE [LARGE SCALE GENOMIC DNA]</scope>
    <source>
        <strain evidence="2">JP3_7</strain>
    </source>
</reference>
<dbReference type="AlphaFoldDB" id="A0A2M8QFJ3"/>
<feature type="domain" description="Helix-turn-helix type 11" evidence="1">
    <location>
        <begin position="11"/>
        <end position="51"/>
    </location>
</feature>
<dbReference type="SUPFAM" id="SSF46785">
    <property type="entry name" value="Winged helix' DNA-binding domain"/>
    <property type="match status" value="1"/>
</dbReference>
<dbReference type="EMBL" id="PGTN01000011">
    <property type="protein sequence ID" value="PJF48580.1"/>
    <property type="molecule type" value="Genomic_DNA"/>
</dbReference>
<comment type="caution">
    <text evidence="2">The sequence shown here is derived from an EMBL/GenBank/DDBJ whole genome shotgun (WGS) entry which is preliminary data.</text>
</comment>
<dbReference type="InterPro" id="IPR013196">
    <property type="entry name" value="HTH_11"/>
</dbReference>
<proteinExistence type="predicted"/>
<dbReference type="InterPro" id="IPR036390">
    <property type="entry name" value="WH_DNA-bd_sf"/>
</dbReference>
<evidence type="ECO:0000313" key="3">
    <source>
        <dbReference type="Proteomes" id="UP000230790"/>
    </source>
</evidence>
<dbReference type="InterPro" id="IPR036388">
    <property type="entry name" value="WH-like_DNA-bd_sf"/>
</dbReference>
<protein>
    <recommendedName>
        <fullName evidence="1">Helix-turn-helix type 11 domain-containing protein</fullName>
    </recommendedName>
</protein>
<gene>
    <name evidence="2" type="ORF">CUN48_02940</name>
</gene>
<sequence>MFGDKQTKHQRLRKLVAILSEREASAEELAGCLGVSKTTIYDDLLVLEKLGELPCEHKGRFSLLRKWFPPSRRNSSLRCAAKLPFSAPRSAKT</sequence>
<accession>A0A2M8QFJ3</accession>
<evidence type="ECO:0000313" key="2">
    <source>
        <dbReference type="EMBL" id="PJF48580.1"/>
    </source>
</evidence>